<keyword evidence="5 12" id="KW-0436">Ligase</keyword>
<dbReference type="GO" id="GO:0009113">
    <property type="term" value="P:purine nucleobase biosynthetic process"/>
    <property type="evidence" value="ECO:0007669"/>
    <property type="project" value="InterPro"/>
</dbReference>
<gene>
    <name evidence="12" type="primary">purD</name>
    <name evidence="15" type="ORF">CQA57_02215</name>
</gene>
<comment type="catalytic activity">
    <reaction evidence="12">
        <text>5-phospho-beta-D-ribosylamine + glycine + ATP = N(1)-(5-phospho-beta-D-ribosyl)glycinamide + ADP + phosphate + H(+)</text>
        <dbReference type="Rhea" id="RHEA:17453"/>
        <dbReference type="ChEBI" id="CHEBI:15378"/>
        <dbReference type="ChEBI" id="CHEBI:30616"/>
        <dbReference type="ChEBI" id="CHEBI:43474"/>
        <dbReference type="ChEBI" id="CHEBI:57305"/>
        <dbReference type="ChEBI" id="CHEBI:58681"/>
        <dbReference type="ChEBI" id="CHEBI:143788"/>
        <dbReference type="ChEBI" id="CHEBI:456216"/>
        <dbReference type="EC" id="6.3.4.13"/>
    </reaction>
</comment>
<dbReference type="OrthoDB" id="9807240at2"/>
<dbReference type="InterPro" id="IPR020560">
    <property type="entry name" value="PRibGlycinamide_synth_C-dom"/>
</dbReference>
<protein>
    <recommendedName>
        <fullName evidence="4 12">Phosphoribosylamine--glycine ligase</fullName>
        <ecNumber evidence="4 12">6.3.4.13</ecNumber>
    </recommendedName>
    <alternativeName>
        <fullName evidence="12">GARS</fullName>
    </alternativeName>
    <alternativeName>
        <fullName evidence="10 12">Glycinamide ribonucleotide synthetase</fullName>
    </alternativeName>
    <alternativeName>
        <fullName evidence="11 12">Phosphoribosylglycinamide synthetase</fullName>
    </alternativeName>
</protein>
<dbReference type="Gene3D" id="3.40.50.20">
    <property type="match status" value="1"/>
</dbReference>
<dbReference type="SMART" id="SM01210">
    <property type="entry name" value="GARS_C"/>
    <property type="match status" value="1"/>
</dbReference>
<evidence type="ECO:0000256" key="10">
    <source>
        <dbReference type="ARBA" id="ARBA00042242"/>
    </source>
</evidence>
<evidence type="ECO:0000256" key="7">
    <source>
        <dbReference type="ARBA" id="ARBA00022755"/>
    </source>
</evidence>
<feature type="domain" description="ATP-grasp" evidence="14">
    <location>
        <begin position="107"/>
        <end position="317"/>
    </location>
</feature>
<dbReference type="InterPro" id="IPR000115">
    <property type="entry name" value="PRibGlycinamide_synth"/>
</dbReference>
<evidence type="ECO:0000313" key="16">
    <source>
        <dbReference type="Proteomes" id="UP000256695"/>
    </source>
</evidence>
<dbReference type="GO" id="GO:0004637">
    <property type="term" value="F:phosphoribosylamine-glycine ligase activity"/>
    <property type="evidence" value="ECO:0007669"/>
    <property type="project" value="UniProtKB-UniRule"/>
</dbReference>
<dbReference type="InterPro" id="IPR020561">
    <property type="entry name" value="PRibGlycinamid_synth_ATP-grasp"/>
</dbReference>
<reference evidence="15 16" key="1">
    <citation type="submission" date="2018-04" db="EMBL/GenBank/DDBJ databases">
        <title>Novel Campyloabacter and Helicobacter Species and Strains.</title>
        <authorList>
            <person name="Mannion A.J."/>
            <person name="Shen Z."/>
            <person name="Fox J.G."/>
        </authorList>
    </citation>
    <scope>NUCLEOTIDE SEQUENCE [LARGE SCALE GENOMIC DNA]</scope>
    <source>
        <strain evidence="15 16">MIT 04-9362</strain>
    </source>
</reference>
<keyword evidence="16" id="KW-1185">Reference proteome</keyword>
<comment type="caution">
    <text evidence="15">The sequence shown here is derived from an EMBL/GenBank/DDBJ whole genome shotgun (WGS) entry which is preliminary data.</text>
</comment>
<dbReference type="SUPFAM" id="SSF56059">
    <property type="entry name" value="Glutathione synthetase ATP-binding domain-like"/>
    <property type="match status" value="1"/>
</dbReference>
<evidence type="ECO:0000256" key="3">
    <source>
        <dbReference type="ARBA" id="ARBA00005174"/>
    </source>
</evidence>
<comment type="cofactor">
    <cofactor evidence="1">
        <name>Mn(2+)</name>
        <dbReference type="ChEBI" id="CHEBI:29035"/>
    </cofactor>
</comment>
<keyword evidence="8 13" id="KW-0067">ATP-binding</keyword>
<evidence type="ECO:0000256" key="5">
    <source>
        <dbReference type="ARBA" id="ARBA00022598"/>
    </source>
</evidence>
<evidence type="ECO:0000256" key="8">
    <source>
        <dbReference type="ARBA" id="ARBA00022840"/>
    </source>
</evidence>
<name>A0A3D8JB90_9HELI</name>
<dbReference type="EC" id="6.3.4.13" evidence="4 12"/>
<evidence type="ECO:0000313" key="15">
    <source>
        <dbReference type="EMBL" id="RDU74316.1"/>
    </source>
</evidence>
<evidence type="ECO:0000259" key="14">
    <source>
        <dbReference type="PROSITE" id="PS50975"/>
    </source>
</evidence>
<dbReference type="Pfam" id="PF02843">
    <property type="entry name" value="GARS_C"/>
    <property type="match status" value="1"/>
</dbReference>
<comment type="pathway">
    <text evidence="3 12">Purine metabolism; IMP biosynthesis via de novo pathway; N(1)-(5-phospho-D-ribosyl)glycinamide from 5-phospho-alpha-D-ribose 1-diphosphate: step 2/2.</text>
</comment>
<dbReference type="Pfam" id="PF02844">
    <property type="entry name" value="GARS_N"/>
    <property type="match status" value="1"/>
</dbReference>
<dbReference type="InterPro" id="IPR013815">
    <property type="entry name" value="ATP_grasp_subdomain_1"/>
</dbReference>
<evidence type="ECO:0000256" key="11">
    <source>
        <dbReference type="ARBA" id="ARBA00042864"/>
    </source>
</evidence>
<dbReference type="InterPro" id="IPR011761">
    <property type="entry name" value="ATP-grasp"/>
</dbReference>
<dbReference type="InterPro" id="IPR011054">
    <property type="entry name" value="Rudment_hybrid_motif"/>
</dbReference>
<dbReference type="EMBL" id="NXLX01000003">
    <property type="protein sequence ID" value="RDU74316.1"/>
    <property type="molecule type" value="Genomic_DNA"/>
</dbReference>
<dbReference type="InterPro" id="IPR020559">
    <property type="entry name" value="PRibGlycinamide_synth_CS"/>
</dbReference>
<dbReference type="SMART" id="SM01209">
    <property type="entry name" value="GARS_A"/>
    <property type="match status" value="1"/>
</dbReference>
<evidence type="ECO:0000256" key="4">
    <source>
        <dbReference type="ARBA" id="ARBA00013255"/>
    </source>
</evidence>
<dbReference type="PROSITE" id="PS50975">
    <property type="entry name" value="ATP_GRASP"/>
    <property type="match status" value="1"/>
</dbReference>
<dbReference type="Gene3D" id="3.30.470.20">
    <property type="entry name" value="ATP-grasp fold, B domain"/>
    <property type="match status" value="1"/>
</dbReference>
<dbReference type="SUPFAM" id="SSF51246">
    <property type="entry name" value="Rudiment single hybrid motif"/>
    <property type="match status" value="1"/>
</dbReference>
<dbReference type="PANTHER" id="PTHR43472:SF1">
    <property type="entry name" value="PHOSPHORIBOSYLAMINE--GLYCINE LIGASE, CHLOROPLASTIC"/>
    <property type="match status" value="1"/>
</dbReference>
<evidence type="ECO:0000256" key="13">
    <source>
        <dbReference type="PROSITE-ProRule" id="PRU00409"/>
    </source>
</evidence>
<dbReference type="PROSITE" id="PS00184">
    <property type="entry name" value="GARS"/>
    <property type="match status" value="1"/>
</dbReference>
<dbReference type="Proteomes" id="UP000256695">
    <property type="component" value="Unassembled WGS sequence"/>
</dbReference>
<evidence type="ECO:0000256" key="6">
    <source>
        <dbReference type="ARBA" id="ARBA00022741"/>
    </source>
</evidence>
<dbReference type="Pfam" id="PF01071">
    <property type="entry name" value="GARS_A"/>
    <property type="match status" value="1"/>
</dbReference>
<dbReference type="GO" id="GO:0046872">
    <property type="term" value="F:metal ion binding"/>
    <property type="evidence" value="ECO:0007669"/>
    <property type="project" value="InterPro"/>
</dbReference>
<dbReference type="GO" id="GO:0005524">
    <property type="term" value="F:ATP binding"/>
    <property type="evidence" value="ECO:0007669"/>
    <property type="project" value="UniProtKB-UniRule"/>
</dbReference>
<evidence type="ECO:0000256" key="9">
    <source>
        <dbReference type="ARBA" id="ARBA00038345"/>
    </source>
</evidence>
<dbReference type="InterPro" id="IPR037123">
    <property type="entry name" value="PRibGlycinamide_synth_C_sf"/>
</dbReference>
<dbReference type="Gene3D" id="3.30.1490.20">
    <property type="entry name" value="ATP-grasp fold, A domain"/>
    <property type="match status" value="1"/>
</dbReference>
<dbReference type="NCBIfam" id="TIGR00877">
    <property type="entry name" value="purD"/>
    <property type="match status" value="1"/>
</dbReference>
<dbReference type="PANTHER" id="PTHR43472">
    <property type="entry name" value="PHOSPHORIBOSYLAMINE--GLYCINE LIGASE"/>
    <property type="match status" value="1"/>
</dbReference>
<dbReference type="InterPro" id="IPR020562">
    <property type="entry name" value="PRibGlycinamide_synth_N"/>
</dbReference>
<dbReference type="RefSeq" id="WP_115578611.1">
    <property type="nucleotide sequence ID" value="NZ_NXLX01000003.1"/>
</dbReference>
<keyword evidence="7 12" id="KW-0658">Purine biosynthesis</keyword>
<comment type="similarity">
    <text evidence="9 12">Belongs to the GARS family.</text>
</comment>
<accession>A0A3D8JB90</accession>
<dbReference type="SUPFAM" id="SSF52440">
    <property type="entry name" value="PreATP-grasp domain"/>
    <property type="match status" value="1"/>
</dbReference>
<organism evidence="15 16">
    <name type="scientific">Helicobacter anseris</name>
    <dbReference type="NCBI Taxonomy" id="375926"/>
    <lineage>
        <taxon>Bacteria</taxon>
        <taxon>Pseudomonadati</taxon>
        <taxon>Campylobacterota</taxon>
        <taxon>Epsilonproteobacteria</taxon>
        <taxon>Campylobacterales</taxon>
        <taxon>Helicobacteraceae</taxon>
        <taxon>Helicobacter</taxon>
    </lineage>
</organism>
<dbReference type="GO" id="GO:0006189">
    <property type="term" value="P:'de novo' IMP biosynthetic process"/>
    <property type="evidence" value="ECO:0007669"/>
    <property type="project" value="UniProtKB-UniRule"/>
</dbReference>
<comment type="cofactor">
    <cofactor evidence="2">
        <name>Mg(2+)</name>
        <dbReference type="ChEBI" id="CHEBI:18420"/>
    </cofactor>
</comment>
<evidence type="ECO:0000256" key="2">
    <source>
        <dbReference type="ARBA" id="ARBA00001946"/>
    </source>
</evidence>
<dbReference type="AlphaFoldDB" id="A0A3D8JB90"/>
<dbReference type="Gene3D" id="3.90.600.10">
    <property type="entry name" value="Phosphoribosylglycinamide synthetase, C-terminal domain"/>
    <property type="match status" value="1"/>
</dbReference>
<proteinExistence type="inferred from homology"/>
<dbReference type="UniPathway" id="UPA00074">
    <property type="reaction ID" value="UER00125"/>
</dbReference>
<dbReference type="HAMAP" id="MF_00138">
    <property type="entry name" value="GARS"/>
    <property type="match status" value="1"/>
</dbReference>
<sequence length="427" mass="47478">MEYKILILGNGGREYAIGLHLLKDSRCKKLYFAPGNGGTFHIGENFSFSTHQDLIEKIQKFDINLVIIGPEAYIIDGISDSLRLAGIKVFGPSKKAGILEGSKAYMKDFITRYKVPTASYIQTSDFIKAKEFLETLQSPYVIKADGLCAGKGVIITSNKQEALQSIQEMLSGEKFGNEGKCVVIEEYLDGIELSVFAICDGKDYVLLPACQDHKRLLDNDMGPNTGGMGAYAPAPFCDDNLMKKIANKIIQPTLDGLKQENNPFEGVLFAGIMVRDINGEKEPFLLEYNVRFGDPECEVLMPLLKTPLIDICESVIKREIKKVKIEFYEKSALAVVIASKEYPYTQAKPQKITFNNYDESLGHIVFAGVTMQDKNMIATGGRVLLSVGIGENLKIAKDNAYQIIKSIDFSGMQYRRDIGHRIDEVCK</sequence>
<evidence type="ECO:0000256" key="1">
    <source>
        <dbReference type="ARBA" id="ARBA00001936"/>
    </source>
</evidence>
<keyword evidence="6 13" id="KW-0547">Nucleotide-binding</keyword>
<dbReference type="InterPro" id="IPR016185">
    <property type="entry name" value="PreATP-grasp_dom_sf"/>
</dbReference>
<evidence type="ECO:0000256" key="12">
    <source>
        <dbReference type="HAMAP-Rule" id="MF_00138"/>
    </source>
</evidence>